<keyword evidence="9" id="KW-1185">Reference proteome</keyword>
<protein>
    <recommendedName>
        <fullName evidence="5">Mitochondrial cardiolipin hydrolase</fullName>
    </recommendedName>
</protein>
<evidence type="ECO:0000256" key="6">
    <source>
        <dbReference type="SAM" id="MobiDB-lite"/>
    </source>
</evidence>
<comment type="caution">
    <text evidence="8">The sequence shown here is derived from an EMBL/GenBank/DDBJ whole genome shotgun (WGS) entry which is preliminary data.</text>
</comment>
<gene>
    <name evidence="8" type="ORF">INT45_012817</name>
</gene>
<dbReference type="InterPro" id="IPR025202">
    <property type="entry name" value="PLD-like_dom"/>
</dbReference>
<accession>A0A8H7VN27</accession>
<dbReference type="Proteomes" id="UP000646827">
    <property type="component" value="Unassembled WGS sequence"/>
</dbReference>
<dbReference type="GO" id="GO:0016891">
    <property type="term" value="F:RNA endonuclease activity producing 5'-phosphomonoesters, hydrolytic mechanism"/>
    <property type="evidence" value="ECO:0007669"/>
    <property type="project" value="TreeGrafter"/>
</dbReference>
<dbReference type="SUPFAM" id="SSF56024">
    <property type="entry name" value="Phospholipase D/nuclease"/>
    <property type="match status" value="1"/>
</dbReference>
<dbReference type="AlphaFoldDB" id="A0A8H7VN27"/>
<dbReference type="InterPro" id="IPR001736">
    <property type="entry name" value="PLipase_D/transphosphatidylase"/>
</dbReference>
<feature type="domain" description="PLD phosphodiesterase" evidence="7">
    <location>
        <begin position="287"/>
        <end position="314"/>
    </location>
</feature>
<dbReference type="OrthoDB" id="5205528at2759"/>
<keyword evidence="2" id="KW-0442">Lipid degradation</keyword>
<dbReference type="GO" id="GO:0016042">
    <property type="term" value="P:lipid catabolic process"/>
    <property type="evidence" value="ECO:0007669"/>
    <property type="project" value="UniProtKB-KW"/>
</dbReference>
<evidence type="ECO:0000256" key="5">
    <source>
        <dbReference type="ARBA" id="ARBA00040549"/>
    </source>
</evidence>
<evidence type="ECO:0000256" key="2">
    <source>
        <dbReference type="ARBA" id="ARBA00022963"/>
    </source>
</evidence>
<proteinExistence type="inferred from homology"/>
<dbReference type="EMBL" id="JAEPRB010000081">
    <property type="protein sequence ID" value="KAG2222503.1"/>
    <property type="molecule type" value="Genomic_DNA"/>
</dbReference>
<evidence type="ECO:0000259" key="7">
    <source>
        <dbReference type="PROSITE" id="PS50035"/>
    </source>
</evidence>
<evidence type="ECO:0000313" key="8">
    <source>
        <dbReference type="EMBL" id="KAG2222503.1"/>
    </source>
</evidence>
<evidence type="ECO:0000256" key="3">
    <source>
        <dbReference type="ARBA" id="ARBA00023098"/>
    </source>
</evidence>
<evidence type="ECO:0000313" key="9">
    <source>
        <dbReference type="Proteomes" id="UP000646827"/>
    </source>
</evidence>
<organism evidence="8 9">
    <name type="scientific">Circinella minor</name>
    <dbReference type="NCBI Taxonomy" id="1195481"/>
    <lineage>
        <taxon>Eukaryota</taxon>
        <taxon>Fungi</taxon>
        <taxon>Fungi incertae sedis</taxon>
        <taxon>Mucoromycota</taxon>
        <taxon>Mucoromycotina</taxon>
        <taxon>Mucoromycetes</taxon>
        <taxon>Mucorales</taxon>
        <taxon>Lichtheimiaceae</taxon>
        <taxon>Circinella</taxon>
    </lineage>
</organism>
<dbReference type="PANTHER" id="PTHR43856">
    <property type="entry name" value="CARDIOLIPIN HYDROLASE"/>
    <property type="match status" value="1"/>
</dbReference>
<comment type="similarity">
    <text evidence="4">Belongs to the phospholipase D family. MitoPLD/Zucchini subfamily.</text>
</comment>
<name>A0A8H7VN27_9FUNG</name>
<reference evidence="8 9" key="1">
    <citation type="submission" date="2020-12" db="EMBL/GenBank/DDBJ databases">
        <title>Metabolic potential, ecology and presence of endohyphal bacteria is reflected in genomic diversity of Mucoromycotina.</title>
        <authorList>
            <person name="Muszewska A."/>
            <person name="Okrasinska A."/>
            <person name="Steczkiewicz K."/>
            <person name="Drgas O."/>
            <person name="Orlowska M."/>
            <person name="Perlinska-Lenart U."/>
            <person name="Aleksandrzak-Piekarczyk T."/>
            <person name="Szatraj K."/>
            <person name="Zielenkiewicz U."/>
            <person name="Pilsyk S."/>
            <person name="Malc E."/>
            <person name="Mieczkowski P."/>
            <person name="Kruszewska J.S."/>
            <person name="Biernat P."/>
            <person name="Pawlowska J."/>
        </authorList>
    </citation>
    <scope>NUCLEOTIDE SEQUENCE [LARGE SCALE GENOMIC DNA]</scope>
    <source>
        <strain evidence="8 9">CBS 142.35</strain>
    </source>
</reference>
<evidence type="ECO:0000256" key="4">
    <source>
        <dbReference type="ARBA" id="ARBA00038012"/>
    </source>
</evidence>
<dbReference type="PANTHER" id="PTHR43856:SF1">
    <property type="entry name" value="MITOCHONDRIAL CARDIOLIPIN HYDROLASE"/>
    <property type="match status" value="1"/>
</dbReference>
<dbReference type="InterPro" id="IPR051406">
    <property type="entry name" value="PLD_domain"/>
</dbReference>
<feature type="region of interest" description="Disordered" evidence="6">
    <location>
        <begin position="112"/>
        <end position="149"/>
    </location>
</feature>
<evidence type="ECO:0000256" key="1">
    <source>
        <dbReference type="ARBA" id="ARBA00022801"/>
    </source>
</evidence>
<feature type="compositionally biased region" description="Acidic residues" evidence="6">
    <location>
        <begin position="113"/>
        <end position="125"/>
    </location>
</feature>
<keyword evidence="1" id="KW-0378">Hydrolase</keyword>
<dbReference type="CDD" id="cd09171">
    <property type="entry name" value="PLDc_vPLD6_like"/>
    <property type="match status" value="1"/>
</dbReference>
<keyword evidence="3" id="KW-0443">Lipid metabolism</keyword>
<dbReference type="PROSITE" id="PS50035">
    <property type="entry name" value="PLD"/>
    <property type="match status" value="1"/>
</dbReference>
<dbReference type="Gene3D" id="3.30.870.10">
    <property type="entry name" value="Endonuclease Chain A"/>
    <property type="match status" value="1"/>
</dbReference>
<sequence length="345" mass="40079">MTGLPYEEDSQLSLRQLVSKSMASADVVVSDSELREKATSHFNMLLEQRQRKGNEQDEKDALKLMKQLFGATARAMESDEDKNRLWLLRDYMSCLIGTSLGAESFLPEHIVEEKEEEEEEEEEENTPCMSWADVASKKSEEAETAGQRDAWRRSYAASLAAERREHAQVRQMSKIYYNQQDEEPEDWGCFEPEFLPEIPSDTFCMPMFFPSENSYHKFITALKSAEETLYVCIFSMTDNTTAKALAQAKRRGVDVRIITDNEQRDAKGSDVIRLNEEEGIPFKMDNEDQFMHNKFAVIDRRMVLTGSFNWSISARYRNHENVIITNVESVVEAYHQEFERLWEMF</sequence>
<dbReference type="Pfam" id="PF13091">
    <property type="entry name" value="PLDc_2"/>
    <property type="match status" value="1"/>
</dbReference>